<comment type="function">
    <text evidence="1">Essential component of the TIM23 complex, a complex that mediates the translocation of transit peptide-containing proteins across the mitochondrial inner membrane.</text>
</comment>
<dbReference type="PROSITE" id="PS50969">
    <property type="entry name" value="FCP1"/>
    <property type="match status" value="1"/>
</dbReference>
<keyword evidence="1" id="KW-0811">Translocation</keyword>
<proteinExistence type="inferred from homology"/>
<organism evidence="4 5">
    <name type="scientific">Euplotes crassus</name>
    <dbReference type="NCBI Taxonomy" id="5936"/>
    <lineage>
        <taxon>Eukaryota</taxon>
        <taxon>Sar</taxon>
        <taxon>Alveolata</taxon>
        <taxon>Ciliophora</taxon>
        <taxon>Intramacronucleata</taxon>
        <taxon>Spirotrichea</taxon>
        <taxon>Hypotrichia</taxon>
        <taxon>Euplotida</taxon>
        <taxon>Euplotidae</taxon>
        <taxon>Moneuplotes</taxon>
    </lineage>
</organism>
<dbReference type="CDD" id="cd07521">
    <property type="entry name" value="HAD_FCP1-like"/>
    <property type="match status" value="1"/>
</dbReference>
<reference evidence="4" key="1">
    <citation type="submission" date="2023-07" db="EMBL/GenBank/DDBJ databases">
        <authorList>
            <consortium name="AG Swart"/>
            <person name="Singh M."/>
            <person name="Singh A."/>
            <person name="Seah K."/>
            <person name="Emmerich C."/>
        </authorList>
    </citation>
    <scope>NUCLEOTIDE SEQUENCE</scope>
    <source>
        <strain evidence="4">DP1</strain>
    </source>
</reference>
<evidence type="ECO:0000256" key="2">
    <source>
        <dbReference type="SAM" id="MobiDB-lite"/>
    </source>
</evidence>
<comment type="similarity">
    <text evidence="1">Belongs to the TIM50 family.</text>
</comment>
<dbReference type="EMBL" id="CAMPGE010000811">
    <property type="protein sequence ID" value="CAI2359570.1"/>
    <property type="molecule type" value="Genomic_DNA"/>
</dbReference>
<dbReference type="InterPro" id="IPR023214">
    <property type="entry name" value="HAD_sf"/>
</dbReference>
<evidence type="ECO:0000313" key="5">
    <source>
        <dbReference type="Proteomes" id="UP001295684"/>
    </source>
</evidence>
<keyword evidence="1" id="KW-0653">Protein transport</keyword>
<dbReference type="InterPro" id="IPR050365">
    <property type="entry name" value="TIM50"/>
</dbReference>
<sequence>MSWKLDIKKSNSASKDYNKHKLPLHRTYTGKIGMGEQERSLSSNFSDLDIQEGSTARIRLGNIRNSSKYFSERTLDLESQTERRPVGVYKVGADNIPRMQRKNDRGKKTLVLDLDETLVHTIGDFDDYPAGCKPFTLLWNVKKKGKLRKATATTFIRPGAFNFLKEVTQMFEVIFFTAATEKYAREVTKLLDRDFYKPYLLTRKDCIFRDGMFIKDLSIIPRNLKDVIIIDNLSESYLHHPDNGLPIPSWVCDPQDEAFDKILTVLQILNKANDVRPLIRKCVTNEKILLYKLYEISKNQKKSSPSSRSNNLIKGFNKGTTALLSISEKDSTKDNSKINNSELDNQENSINGTTQRYKRRMSIAKISQNFSLVDSFSSNSICDLRHKNYKKQSYTPKSVKRQRADHPLNDFSAESPKRLKPSNVKLSQKKLISGIEQEPGILNPRVTMQPRARHPLLNFSVRSYKRQQTGRQVYCPKRHAHSLAMINQKPEENSKIFKYVKEDSEVSYEDGGTEELIFY</sequence>
<feature type="region of interest" description="Disordered" evidence="2">
    <location>
        <begin position="327"/>
        <end position="353"/>
    </location>
</feature>
<dbReference type="Pfam" id="PF03031">
    <property type="entry name" value="NIF"/>
    <property type="match status" value="1"/>
</dbReference>
<protein>
    <recommendedName>
        <fullName evidence="1">Mitochondrial import inner membrane translocase subunit TIM50</fullName>
    </recommendedName>
</protein>
<evidence type="ECO:0000259" key="3">
    <source>
        <dbReference type="PROSITE" id="PS50969"/>
    </source>
</evidence>
<comment type="caution">
    <text evidence="4">The sequence shown here is derived from an EMBL/GenBank/DDBJ whole genome shotgun (WGS) entry which is preliminary data.</text>
</comment>
<feature type="compositionally biased region" description="Basic and acidic residues" evidence="2">
    <location>
        <begin position="327"/>
        <end position="336"/>
    </location>
</feature>
<dbReference type="Proteomes" id="UP001295684">
    <property type="component" value="Unassembled WGS sequence"/>
</dbReference>
<name>A0AAD1U1E0_EUPCR</name>
<dbReference type="Gene3D" id="3.40.50.1000">
    <property type="entry name" value="HAD superfamily/HAD-like"/>
    <property type="match status" value="1"/>
</dbReference>
<comment type="subunit">
    <text evidence="1">Component of the TIM23 complex.</text>
</comment>
<evidence type="ECO:0000256" key="1">
    <source>
        <dbReference type="RuleBase" id="RU365079"/>
    </source>
</evidence>
<dbReference type="SUPFAM" id="SSF56784">
    <property type="entry name" value="HAD-like"/>
    <property type="match status" value="1"/>
</dbReference>
<dbReference type="GO" id="GO:0005744">
    <property type="term" value="C:TIM23 mitochondrial import inner membrane translocase complex"/>
    <property type="evidence" value="ECO:0007669"/>
    <property type="project" value="UniProtKB-UniRule"/>
</dbReference>
<keyword evidence="1" id="KW-0496">Mitochondrion</keyword>
<dbReference type="SMART" id="SM00577">
    <property type="entry name" value="CPDc"/>
    <property type="match status" value="1"/>
</dbReference>
<keyword evidence="1" id="KW-0809">Transit peptide</keyword>
<keyword evidence="5" id="KW-1185">Reference proteome</keyword>
<comment type="subcellular location">
    <subcellularLocation>
        <location evidence="1">Mitochondrion inner membrane</location>
        <topology evidence="1">Single-pass membrane protein</topology>
    </subcellularLocation>
</comment>
<feature type="compositionally biased region" description="Polar residues" evidence="2">
    <location>
        <begin position="337"/>
        <end position="353"/>
    </location>
</feature>
<dbReference type="PANTHER" id="PTHR12210">
    <property type="entry name" value="DULLARD PROTEIN PHOSPHATASE"/>
    <property type="match status" value="1"/>
</dbReference>
<evidence type="ECO:0000313" key="4">
    <source>
        <dbReference type="EMBL" id="CAI2359570.1"/>
    </source>
</evidence>
<dbReference type="AlphaFoldDB" id="A0AAD1U1E0"/>
<keyword evidence="1" id="KW-0813">Transport</keyword>
<accession>A0AAD1U1E0</accession>
<gene>
    <name evidence="4" type="ORF">ECRASSUSDP1_LOCUS862</name>
</gene>
<dbReference type="GO" id="GO:0015031">
    <property type="term" value="P:protein transport"/>
    <property type="evidence" value="ECO:0007669"/>
    <property type="project" value="UniProtKB-KW"/>
</dbReference>
<dbReference type="InterPro" id="IPR004274">
    <property type="entry name" value="FCP1_dom"/>
</dbReference>
<feature type="region of interest" description="Disordered" evidence="2">
    <location>
        <begin position="392"/>
        <end position="418"/>
    </location>
</feature>
<feature type="domain" description="FCP1 homology" evidence="3">
    <location>
        <begin position="103"/>
        <end position="269"/>
    </location>
</feature>
<dbReference type="InterPro" id="IPR036412">
    <property type="entry name" value="HAD-like_sf"/>
</dbReference>